<proteinExistence type="inferred from homology"/>
<keyword evidence="4 7" id="KW-0812">Transmembrane</keyword>
<evidence type="ECO:0000256" key="4">
    <source>
        <dbReference type="ARBA" id="ARBA00022692"/>
    </source>
</evidence>
<dbReference type="PRINTS" id="PR00953">
    <property type="entry name" value="TYPE3IMRPROT"/>
</dbReference>
<dbReference type="InterPro" id="IPR006304">
    <property type="entry name" value="T3SS_SpaR/YscT"/>
</dbReference>
<feature type="transmembrane region" description="Helical" evidence="7">
    <location>
        <begin position="124"/>
        <end position="152"/>
    </location>
</feature>
<dbReference type="EMBL" id="JAVIZN010000001">
    <property type="protein sequence ID" value="MDR6201300.1"/>
    <property type="molecule type" value="Genomic_DNA"/>
</dbReference>
<evidence type="ECO:0000256" key="2">
    <source>
        <dbReference type="ARBA" id="ARBA00009772"/>
    </source>
</evidence>
<evidence type="ECO:0000256" key="7">
    <source>
        <dbReference type="RuleBase" id="RU362072"/>
    </source>
</evidence>
<gene>
    <name evidence="8" type="ORF">QF025_000020</name>
</gene>
<dbReference type="PANTHER" id="PTHR30065">
    <property type="entry name" value="FLAGELLAR BIOSYNTHETIC PROTEIN FLIR"/>
    <property type="match status" value="1"/>
</dbReference>
<dbReference type="GO" id="GO:0005886">
    <property type="term" value="C:plasma membrane"/>
    <property type="evidence" value="ECO:0007669"/>
    <property type="project" value="UniProtKB-SubCell"/>
</dbReference>
<accession>A0ABD5C9U1</accession>
<evidence type="ECO:0000256" key="1">
    <source>
        <dbReference type="ARBA" id="ARBA00004651"/>
    </source>
</evidence>
<feature type="transmembrane region" description="Helical" evidence="7">
    <location>
        <begin position="37"/>
        <end position="59"/>
    </location>
</feature>
<evidence type="ECO:0000313" key="8">
    <source>
        <dbReference type="EMBL" id="MDR6201300.1"/>
    </source>
</evidence>
<keyword evidence="5 7" id="KW-1133">Transmembrane helix</keyword>
<dbReference type="AlphaFoldDB" id="A0ABD5C9U1"/>
<comment type="similarity">
    <text evidence="2 7">Belongs to the FliR/MopE/SpaR family.</text>
</comment>
<comment type="caution">
    <text evidence="8">The sequence shown here is derived from an EMBL/GenBank/DDBJ whole genome shotgun (WGS) entry which is preliminary data.</text>
</comment>
<dbReference type="Pfam" id="PF01311">
    <property type="entry name" value="Bac_export_1"/>
    <property type="match status" value="1"/>
</dbReference>
<evidence type="ECO:0000256" key="3">
    <source>
        <dbReference type="ARBA" id="ARBA00022475"/>
    </source>
</evidence>
<feature type="transmembrane region" description="Helical" evidence="7">
    <location>
        <begin position="79"/>
        <end position="103"/>
    </location>
</feature>
<feature type="transmembrane region" description="Helical" evidence="7">
    <location>
        <begin position="215"/>
        <end position="239"/>
    </location>
</feature>
<keyword evidence="6 7" id="KW-0472">Membrane</keyword>
<dbReference type="RefSeq" id="WP_310029428.1">
    <property type="nucleotide sequence ID" value="NZ_JAVIZN010000001.1"/>
</dbReference>
<dbReference type="GO" id="GO:0006605">
    <property type="term" value="P:protein targeting"/>
    <property type="evidence" value="ECO:0007669"/>
    <property type="project" value="UniProtKB-UniRule"/>
</dbReference>
<name>A0ABD5C9U1_9BURK</name>
<evidence type="ECO:0000313" key="9">
    <source>
        <dbReference type="Proteomes" id="UP001245184"/>
    </source>
</evidence>
<reference evidence="8 9" key="1">
    <citation type="submission" date="2023-08" db="EMBL/GenBank/DDBJ databases">
        <title>Genome sequencing of plant associated microbes to promote plant fitness in Sorghum bicolor and Oryza sativa.</title>
        <authorList>
            <person name="Coleman-Derr D."/>
        </authorList>
    </citation>
    <scope>NUCLEOTIDE SEQUENCE [LARGE SCALE GENOMIC DNA]</scope>
    <source>
        <strain evidence="8 9">SLBN-33</strain>
    </source>
</reference>
<dbReference type="PANTHER" id="PTHR30065:SF7">
    <property type="entry name" value="SECRETION SYSTEM APPARATUS PROTEIN SSAT"/>
    <property type="match status" value="1"/>
</dbReference>
<protein>
    <submittedName>
        <fullName evidence="8">Type III secretion protein T</fullName>
    </submittedName>
</protein>
<evidence type="ECO:0000256" key="5">
    <source>
        <dbReference type="ARBA" id="ARBA00022989"/>
    </source>
</evidence>
<dbReference type="NCBIfam" id="TIGR01401">
    <property type="entry name" value="fliR_like_III"/>
    <property type="match status" value="1"/>
</dbReference>
<comment type="subcellular location">
    <subcellularLocation>
        <location evidence="1 7">Cell membrane</location>
        <topology evidence="1 7">Multi-pass membrane protein</topology>
    </subcellularLocation>
</comment>
<feature type="transmembrane region" description="Helical" evidence="7">
    <location>
        <begin position="180"/>
        <end position="203"/>
    </location>
</feature>
<keyword evidence="3 7" id="KW-1003">Cell membrane</keyword>
<dbReference type="InterPro" id="IPR002010">
    <property type="entry name" value="T3SS_IM_R"/>
</dbReference>
<dbReference type="Proteomes" id="UP001245184">
    <property type="component" value="Unassembled WGS sequence"/>
</dbReference>
<evidence type="ECO:0000256" key="6">
    <source>
        <dbReference type="ARBA" id="ARBA00023136"/>
    </source>
</evidence>
<sequence>MTHWTAFLSTVALCMMRPLGVLILLPMLTSRSLGGSLVRNALVLLIALPVIPVYLGTPVAGTGAGFSGTELVVLYGREIMIGLMIGFCAALPFWAMDMAGFVIDTMRGTSIASAINPALGEQSSIFGVLFSQILSAIFLVSGGFTTLLSAIYDSYVALPPQPSLVIGPGLMQFISSEWRMMVDLCISFALPSMAGMVLVDMAFGFVNRAAEQLNVFFIAMPIKSGVVLFVTAIGINFALEGFNARFAGFKAVSAQLIGFLQ</sequence>
<feature type="transmembrane region" description="Helical" evidence="7">
    <location>
        <begin position="6"/>
        <end position="25"/>
    </location>
</feature>
<organism evidence="8 9">
    <name type="scientific">Paraburkholderia graminis</name>
    <dbReference type="NCBI Taxonomy" id="60548"/>
    <lineage>
        <taxon>Bacteria</taxon>
        <taxon>Pseudomonadati</taxon>
        <taxon>Pseudomonadota</taxon>
        <taxon>Betaproteobacteria</taxon>
        <taxon>Burkholderiales</taxon>
        <taxon>Burkholderiaceae</taxon>
        <taxon>Paraburkholderia</taxon>
    </lineage>
</organism>